<organism evidence="1 2">
    <name type="scientific">Microcystis aeruginosa NIES-3787</name>
    <dbReference type="NCBI Taxonomy" id="2517782"/>
    <lineage>
        <taxon>Bacteria</taxon>
        <taxon>Bacillati</taxon>
        <taxon>Cyanobacteriota</taxon>
        <taxon>Cyanophyceae</taxon>
        <taxon>Oscillatoriophycideae</taxon>
        <taxon>Chroococcales</taxon>
        <taxon>Microcystaceae</taxon>
        <taxon>Microcystis</taxon>
    </lineage>
</organism>
<dbReference type="AlphaFoldDB" id="A0A6H9GR69"/>
<dbReference type="Proteomes" id="UP000438874">
    <property type="component" value="Unassembled WGS sequence"/>
</dbReference>
<gene>
    <name evidence="1" type="ORF">NIES3787_39680</name>
</gene>
<accession>A0A6H9GR69</accession>
<proteinExistence type="predicted"/>
<evidence type="ECO:0000313" key="1">
    <source>
        <dbReference type="EMBL" id="GCL48252.1"/>
    </source>
</evidence>
<reference evidence="1 2" key="1">
    <citation type="submission" date="2019-02" db="EMBL/GenBank/DDBJ databases">
        <title>Draft genome sequence of Arthrospira platensis NIES-3787.</title>
        <authorList>
            <person name="Yamaguchi H."/>
            <person name="Suzuki S."/>
            <person name="Kawachi M."/>
        </authorList>
    </citation>
    <scope>NUCLEOTIDE SEQUENCE [LARGE SCALE GENOMIC DNA]</scope>
    <source>
        <strain evidence="1 2">NIES-3787</strain>
    </source>
</reference>
<name>A0A6H9GR69_MICAE</name>
<comment type="caution">
    <text evidence="1">The sequence shown here is derived from an EMBL/GenBank/DDBJ whole genome shotgun (WGS) entry which is preliminary data.</text>
</comment>
<evidence type="ECO:0000313" key="2">
    <source>
        <dbReference type="Proteomes" id="UP000438874"/>
    </source>
</evidence>
<sequence>MSEFRAQKVVSSLPTTLQANTLYFVRTGNGFDLYCSDQTGSIAHKINQPVITYGTAPPNNNDGTPEGSIYIQII</sequence>
<protein>
    <submittedName>
        <fullName evidence="1">Uncharacterized protein</fullName>
    </submittedName>
</protein>
<dbReference type="EMBL" id="BJCH01000098">
    <property type="protein sequence ID" value="GCL48252.1"/>
    <property type="molecule type" value="Genomic_DNA"/>
</dbReference>
<dbReference type="RefSeq" id="WP_159250645.1">
    <property type="nucleotide sequence ID" value="NZ_BJCH01000098.1"/>
</dbReference>